<organism evidence="1 2">
    <name type="scientific">Clitoria ternatea</name>
    <name type="common">Butterfly pea</name>
    <dbReference type="NCBI Taxonomy" id="43366"/>
    <lineage>
        <taxon>Eukaryota</taxon>
        <taxon>Viridiplantae</taxon>
        <taxon>Streptophyta</taxon>
        <taxon>Embryophyta</taxon>
        <taxon>Tracheophyta</taxon>
        <taxon>Spermatophyta</taxon>
        <taxon>Magnoliopsida</taxon>
        <taxon>eudicotyledons</taxon>
        <taxon>Gunneridae</taxon>
        <taxon>Pentapetalae</taxon>
        <taxon>rosids</taxon>
        <taxon>fabids</taxon>
        <taxon>Fabales</taxon>
        <taxon>Fabaceae</taxon>
        <taxon>Papilionoideae</taxon>
        <taxon>50 kb inversion clade</taxon>
        <taxon>NPAAA clade</taxon>
        <taxon>indigoferoid/millettioid clade</taxon>
        <taxon>Phaseoleae</taxon>
        <taxon>Clitoria</taxon>
    </lineage>
</organism>
<reference evidence="1 2" key="1">
    <citation type="submission" date="2024-01" db="EMBL/GenBank/DDBJ databases">
        <title>The genomes of 5 underutilized Papilionoideae crops provide insights into root nodulation and disease resistance.</title>
        <authorList>
            <person name="Yuan L."/>
        </authorList>
    </citation>
    <scope>NUCLEOTIDE SEQUENCE [LARGE SCALE GENOMIC DNA]</scope>
    <source>
        <strain evidence="1">LY-2023</strain>
        <tissue evidence="1">Leaf</tissue>
    </source>
</reference>
<proteinExistence type="predicted"/>
<protein>
    <submittedName>
        <fullName evidence="1">Uncharacterized protein</fullName>
    </submittedName>
</protein>
<evidence type="ECO:0000313" key="2">
    <source>
        <dbReference type="Proteomes" id="UP001359559"/>
    </source>
</evidence>
<evidence type="ECO:0000313" key="1">
    <source>
        <dbReference type="EMBL" id="KAK7302760.1"/>
    </source>
</evidence>
<keyword evidence="2" id="KW-1185">Reference proteome</keyword>
<accession>A0AAN9JNY3</accession>
<gene>
    <name evidence="1" type="ORF">RJT34_13656</name>
</gene>
<comment type="caution">
    <text evidence="1">The sequence shown here is derived from an EMBL/GenBank/DDBJ whole genome shotgun (WGS) entry which is preliminary data.</text>
</comment>
<dbReference type="AlphaFoldDB" id="A0AAN9JNY3"/>
<dbReference type="Proteomes" id="UP001359559">
    <property type="component" value="Unassembled WGS sequence"/>
</dbReference>
<dbReference type="EMBL" id="JAYKXN010000003">
    <property type="protein sequence ID" value="KAK7302760.1"/>
    <property type="molecule type" value="Genomic_DNA"/>
</dbReference>
<name>A0AAN9JNY3_CLITE</name>
<sequence>MVMCVLDYIMIKAANLKRLPIYSHSTFNLRVKTIIDDSQVVPLIRWLKHNVVSYPRIAKLILMARGKLESIRDFVKWLKSVHVKGEFLRVVMLNTGENILQRNHQELDEIVLYSESNVVRKD</sequence>